<comment type="caution">
    <text evidence="1">The sequence shown here is derived from an EMBL/GenBank/DDBJ whole genome shotgun (WGS) entry which is preliminary data.</text>
</comment>
<name>A0ABQ1YKY2_9BACT</name>
<evidence type="ECO:0000313" key="1">
    <source>
        <dbReference type="EMBL" id="GGH28743.1"/>
    </source>
</evidence>
<proteinExistence type="predicted"/>
<gene>
    <name evidence="1" type="ORF">GCM10007423_15560</name>
</gene>
<reference evidence="2" key="1">
    <citation type="journal article" date="2019" name="Int. J. Syst. Evol. Microbiol.">
        <title>The Global Catalogue of Microorganisms (GCM) 10K type strain sequencing project: providing services to taxonomists for standard genome sequencing and annotation.</title>
        <authorList>
            <consortium name="The Broad Institute Genomics Platform"/>
            <consortium name="The Broad Institute Genome Sequencing Center for Infectious Disease"/>
            <person name="Wu L."/>
            <person name="Ma J."/>
        </authorList>
    </citation>
    <scope>NUCLEOTIDE SEQUENCE [LARGE SCALE GENOMIC DNA]</scope>
    <source>
        <strain evidence="2">CGMCC 1.15288</strain>
    </source>
</reference>
<accession>A0ABQ1YKY2</accession>
<protein>
    <submittedName>
        <fullName evidence="1">Uncharacterized protein</fullName>
    </submittedName>
</protein>
<keyword evidence="2" id="KW-1185">Reference proteome</keyword>
<dbReference type="EMBL" id="BMIA01000001">
    <property type="protein sequence ID" value="GGH28743.1"/>
    <property type="molecule type" value="Genomic_DNA"/>
</dbReference>
<organism evidence="1 2">
    <name type="scientific">Dyadobacter endophyticus</name>
    <dbReference type="NCBI Taxonomy" id="1749036"/>
    <lineage>
        <taxon>Bacteria</taxon>
        <taxon>Pseudomonadati</taxon>
        <taxon>Bacteroidota</taxon>
        <taxon>Cytophagia</taxon>
        <taxon>Cytophagales</taxon>
        <taxon>Spirosomataceae</taxon>
        <taxon>Dyadobacter</taxon>
    </lineage>
</organism>
<dbReference type="Proteomes" id="UP000600214">
    <property type="component" value="Unassembled WGS sequence"/>
</dbReference>
<evidence type="ECO:0000313" key="2">
    <source>
        <dbReference type="Proteomes" id="UP000600214"/>
    </source>
</evidence>
<sequence>MQLGAWMKAIFAEKDVVFYLQAIESNDGACKLGNVGRICDEYRSTASYASKSQGVDVP</sequence>